<gene>
    <name evidence="5" type="primary">amrB</name>
    <name evidence="5" type="ORF">ENI35_00240</name>
</gene>
<dbReference type="InterPro" id="IPR002733">
    <property type="entry name" value="AMMECR1_domain"/>
</dbReference>
<dbReference type="Gene3D" id="3.40.830.10">
    <property type="entry name" value="LigB-like"/>
    <property type="match status" value="1"/>
</dbReference>
<dbReference type="Gene3D" id="3.30.700.20">
    <property type="entry name" value="Hypothetical protein ph0010, domain 1"/>
    <property type="match status" value="1"/>
</dbReference>
<dbReference type="InterPro" id="IPR023472">
    <property type="entry name" value="Uncharacterised_MJ0810"/>
</dbReference>
<dbReference type="AlphaFoldDB" id="A0A7C1VMM5"/>
<name>A0A7C1VMM5_DESA2</name>
<accession>A0A7C1VMM5</accession>
<comment type="similarity">
    <text evidence="1 2">Belongs to the MEMO1 family.</text>
</comment>
<dbReference type="PROSITE" id="PS51112">
    <property type="entry name" value="AMMECR1"/>
    <property type="match status" value="1"/>
</dbReference>
<evidence type="ECO:0000256" key="3">
    <source>
        <dbReference type="SAM" id="Phobius"/>
    </source>
</evidence>
<reference evidence="5" key="1">
    <citation type="journal article" date="2020" name="mSystems">
        <title>Genome- and Community-Level Interaction Insights into Carbon Utilization and Element Cycling Functions of Hydrothermarchaeota in Hydrothermal Sediment.</title>
        <authorList>
            <person name="Zhou Z."/>
            <person name="Liu Y."/>
            <person name="Xu W."/>
            <person name="Pan J."/>
            <person name="Luo Z.H."/>
            <person name="Li M."/>
        </authorList>
    </citation>
    <scope>NUCLEOTIDE SEQUENCE [LARGE SCALE GENOMIC DNA]</scope>
    <source>
        <strain evidence="5">HyVt-389</strain>
    </source>
</reference>
<dbReference type="Pfam" id="PF01871">
    <property type="entry name" value="AMMECR1"/>
    <property type="match status" value="1"/>
</dbReference>
<keyword evidence="3" id="KW-1133">Transmembrane helix</keyword>
<dbReference type="NCBIfam" id="TIGR04336">
    <property type="entry name" value="AmmeMemoSam_B"/>
    <property type="match status" value="1"/>
</dbReference>
<feature type="domain" description="AMMECR1" evidence="4">
    <location>
        <begin position="330"/>
        <end position="510"/>
    </location>
</feature>
<dbReference type="NCBIfam" id="TIGR04335">
    <property type="entry name" value="AmmeMemoSam_A"/>
    <property type="match status" value="1"/>
</dbReference>
<dbReference type="Gene3D" id="3.30.1490.150">
    <property type="entry name" value="Hypothetical protein ph0010, domain 2"/>
    <property type="match status" value="1"/>
</dbReference>
<dbReference type="Pfam" id="PF01875">
    <property type="entry name" value="Memo"/>
    <property type="match status" value="1"/>
</dbReference>
<dbReference type="HAMAP" id="MF_00055">
    <property type="entry name" value="MEMO1"/>
    <property type="match status" value="1"/>
</dbReference>
<evidence type="ECO:0000259" key="4">
    <source>
        <dbReference type="PROSITE" id="PS51112"/>
    </source>
</evidence>
<dbReference type="InterPro" id="IPR027623">
    <property type="entry name" value="AmmeMemoSam_A"/>
</dbReference>
<sequence length="510" mass="57578">MKGSFPVWRNWLLKLKKTLRLLGRYYLNFLLLSLVLNLSSSWAIIRPSAVAGKWYREDPKALKAQIETFLKDAKLPSLPSKINALIVPHAGYRFSGPTAAYAYKAIAGRDYNRVVILAPSHYAHFYGVSTLDVVAYETPLGQVPVDRKVVKALLKNPLFKEHTMAHLREHAIEAQLPFLQIVLKNFKIVPILISEVKDEDVFILADILKKVLGKDIKNTLFIASSDFTHFGPMYGYVPFKENVPQKIKNLDMEAVEFIKKGDAKGLLDYYHKTKITICGIYPIAITISSLAKQPKGFLLHYTTSGEILSNYSNSVSYVAMLLDEPGLSENERENLLKLARFTLKYYFNHGHPPAVEEIPIKVSPVLKEKKGAFVTLKKHGELRGCIGFIRPIFPLYKTVMQASLQAAFADPRFLPLRQEELKEIDIEISVLGPIIPVKKVEEIRVGRDGLIIKKDGQQGLLLPQVATEFNLDRLKFLELTCKKAGLSPSAWKKGASIYRFTAEVFGEKKH</sequence>
<feature type="transmembrane region" description="Helical" evidence="3">
    <location>
        <begin position="21"/>
        <end position="45"/>
    </location>
</feature>
<proteinExistence type="inferred from homology"/>
<dbReference type="PANTHER" id="PTHR11060">
    <property type="entry name" value="PROTEIN MEMO1"/>
    <property type="match status" value="1"/>
</dbReference>
<organism evidence="5">
    <name type="scientific">Desulfofervidus auxilii</name>
    <dbReference type="NCBI Taxonomy" id="1621989"/>
    <lineage>
        <taxon>Bacteria</taxon>
        <taxon>Pseudomonadati</taxon>
        <taxon>Thermodesulfobacteriota</taxon>
        <taxon>Candidatus Desulfofervidia</taxon>
        <taxon>Candidatus Desulfofervidales</taxon>
        <taxon>Candidatus Desulfofervidaceae</taxon>
        <taxon>Candidatus Desulfofervidus</taxon>
    </lineage>
</organism>
<dbReference type="Proteomes" id="UP000885738">
    <property type="component" value="Unassembled WGS sequence"/>
</dbReference>
<dbReference type="PANTHER" id="PTHR11060:SF0">
    <property type="entry name" value="PROTEIN MEMO1"/>
    <property type="match status" value="1"/>
</dbReference>
<keyword evidence="3" id="KW-0812">Transmembrane</keyword>
<dbReference type="InterPro" id="IPR027485">
    <property type="entry name" value="AMMECR1_N"/>
</dbReference>
<dbReference type="SUPFAM" id="SSF143447">
    <property type="entry name" value="AMMECR1-like"/>
    <property type="match status" value="1"/>
</dbReference>
<dbReference type="CDD" id="cd07361">
    <property type="entry name" value="MEMO_like"/>
    <property type="match status" value="1"/>
</dbReference>
<dbReference type="InterPro" id="IPR023473">
    <property type="entry name" value="AMMECR1"/>
</dbReference>
<dbReference type="NCBIfam" id="TIGR00296">
    <property type="entry name" value="TIGR00296 family protein"/>
    <property type="match status" value="1"/>
</dbReference>
<dbReference type="HAMAP" id="MF_00645">
    <property type="entry name" value="AMMECR1"/>
    <property type="match status" value="1"/>
</dbReference>
<dbReference type="InterPro" id="IPR036071">
    <property type="entry name" value="AMMECR1_dom_sf"/>
</dbReference>
<evidence type="ECO:0000313" key="5">
    <source>
        <dbReference type="EMBL" id="HEC67242.1"/>
    </source>
</evidence>
<evidence type="ECO:0000256" key="2">
    <source>
        <dbReference type="HAMAP-Rule" id="MF_00055"/>
    </source>
</evidence>
<dbReference type="InterPro" id="IPR002737">
    <property type="entry name" value="MEMO1_fam"/>
</dbReference>
<comment type="caution">
    <text evidence="5">The sequence shown here is derived from an EMBL/GenBank/DDBJ whole genome shotgun (WGS) entry which is preliminary data.</text>
</comment>
<keyword evidence="3" id="KW-0472">Membrane</keyword>
<protein>
    <recommendedName>
        <fullName evidence="2">MEMO1 family protein ENI35_00240</fullName>
    </recommendedName>
</protein>
<dbReference type="EMBL" id="DRIH01000008">
    <property type="protein sequence ID" value="HEC67242.1"/>
    <property type="molecule type" value="Genomic_DNA"/>
</dbReference>
<evidence type="ECO:0000256" key="1">
    <source>
        <dbReference type="ARBA" id="ARBA00006315"/>
    </source>
</evidence>